<gene>
    <name evidence="3" type="ORF">A2U01_0018042</name>
</gene>
<keyword evidence="2" id="KW-0175">Coiled coil</keyword>
<dbReference type="EMBL" id="LXQA010033961">
    <property type="protein sequence ID" value="MCH97049.1"/>
    <property type="molecule type" value="Genomic_DNA"/>
</dbReference>
<dbReference type="Proteomes" id="UP000265520">
    <property type="component" value="Unassembled WGS sequence"/>
</dbReference>
<sequence>MAESPMTGDEHSPNSESAKALKHVIDTAAPFESVKDAVSKFGGIVDWKNRRTQSLESQFHAITQSSHWWQLVRDKTIHISMHILTVFLNLKCELEIWTVLPRPNSHRIVDYVNA</sequence>
<dbReference type="GO" id="GO:0009904">
    <property type="term" value="P:chloroplast accumulation movement"/>
    <property type="evidence" value="ECO:0007669"/>
    <property type="project" value="TreeGrafter"/>
</dbReference>
<dbReference type="InterPro" id="IPR008545">
    <property type="entry name" value="Web"/>
</dbReference>
<dbReference type="GO" id="GO:0009903">
    <property type="term" value="P:chloroplast avoidance movement"/>
    <property type="evidence" value="ECO:0007669"/>
    <property type="project" value="TreeGrafter"/>
</dbReference>
<comment type="similarity">
    <text evidence="1">Belongs to the WEB family.</text>
</comment>
<dbReference type="GO" id="GO:0005829">
    <property type="term" value="C:cytosol"/>
    <property type="evidence" value="ECO:0007669"/>
    <property type="project" value="TreeGrafter"/>
</dbReference>
<proteinExistence type="inferred from homology"/>
<evidence type="ECO:0000256" key="1">
    <source>
        <dbReference type="ARBA" id="ARBA00005485"/>
    </source>
</evidence>
<accession>A0A392NCZ6</accession>
<comment type="caution">
    <text evidence="3">The sequence shown here is derived from an EMBL/GenBank/DDBJ whole genome shotgun (WGS) entry which is preliminary data.</text>
</comment>
<protein>
    <submittedName>
        <fullName evidence="3">Protein WEAK CHLOROPLAST MOVEMENT UNDER BLUE LIGHT 1-like</fullName>
    </submittedName>
</protein>
<evidence type="ECO:0000313" key="3">
    <source>
        <dbReference type="EMBL" id="MCH97049.1"/>
    </source>
</evidence>
<name>A0A392NCZ6_9FABA</name>
<evidence type="ECO:0000256" key="2">
    <source>
        <dbReference type="ARBA" id="ARBA00023054"/>
    </source>
</evidence>
<evidence type="ECO:0000313" key="4">
    <source>
        <dbReference type="Proteomes" id="UP000265520"/>
    </source>
</evidence>
<dbReference type="PANTHER" id="PTHR32054">
    <property type="entry name" value="HEAVY CHAIN, PUTATIVE, EXPRESSED-RELATED-RELATED"/>
    <property type="match status" value="1"/>
</dbReference>
<dbReference type="Pfam" id="PF05701">
    <property type="entry name" value="WEMBL"/>
    <property type="match status" value="1"/>
</dbReference>
<reference evidence="3 4" key="1">
    <citation type="journal article" date="2018" name="Front. Plant Sci.">
        <title>Red Clover (Trifolium pratense) and Zigzag Clover (T. medium) - A Picture of Genomic Similarities and Differences.</title>
        <authorList>
            <person name="Dluhosova J."/>
            <person name="Istvanek J."/>
            <person name="Nedelnik J."/>
            <person name="Repkova J."/>
        </authorList>
    </citation>
    <scope>NUCLEOTIDE SEQUENCE [LARGE SCALE GENOMIC DNA]</scope>
    <source>
        <strain evidence="4">cv. 10/8</strain>
        <tissue evidence="3">Leaf</tissue>
    </source>
</reference>
<dbReference type="PANTHER" id="PTHR32054:SF46">
    <property type="entry name" value="WEB FAMILY PROTEIN-RELATED"/>
    <property type="match status" value="1"/>
</dbReference>
<dbReference type="AlphaFoldDB" id="A0A392NCZ6"/>
<organism evidence="3 4">
    <name type="scientific">Trifolium medium</name>
    <dbReference type="NCBI Taxonomy" id="97028"/>
    <lineage>
        <taxon>Eukaryota</taxon>
        <taxon>Viridiplantae</taxon>
        <taxon>Streptophyta</taxon>
        <taxon>Embryophyta</taxon>
        <taxon>Tracheophyta</taxon>
        <taxon>Spermatophyta</taxon>
        <taxon>Magnoliopsida</taxon>
        <taxon>eudicotyledons</taxon>
        <taxon>Gunneridae</taxon>
        <taxon>Pentapetalae</taxon>
        <taxon>rosids</taxon>
        <taxon>fabids</taxon>
        <taxon>Fabales</taxon>
        <taxon>Fabaceae</taxon>
        <taxon>Papilionoideae</taxon>
        <taxon>50 kb inversion clade</taxon>
        <taxon>NPAAA clade</taxon>
        <taxon>Hologalegina</taxon>
        <taxon>IRL clade</taxon>
        <taxon>Trifolieae</taxon>
        <taxon>Trifolium</taxon>
    </lineage>
</organism>
<keyword evidence="4" id="KW-1185">Reference proteome</keyword>